<sequence length="408" mass="45615">MSLGSLEAVQTCILLGTYYLYHGTPRLAWPVCGCGLRIAQALHLHRRLQPSESADFRALNEARKRCWWAVYEIETFSAATYGYPHSIYDADCDVEPLDPSAKLQVTQSPGSFDQPLACQTTLLSYKYFISKLSTITKATLELYRIGAYAGDKSRLPAEKLHMPSVIQTVAAFDDRPRQWEAELRPQLQWRNVAHCVYYASIEEIDRDIGATGPRWEKHIYQLQALTLWLAYQNARILTHRPLLSYKLKTNPNSHSSSERPGAVSADPFNLSLDACRDAALKTSEILSRPLLELVSETYAAAFVSIHTFTAGVTLGILSSMDPLGPQSAETKAGLRRLMGVQEKLRLHSVVAQQGLAILQRLAKLVMEKELDVILELSEPKALAPVRMREKATLIGSTRSCLQPRTCSR</sequence>
<name>A0A395GRV1_9EURO</name>
<feature type="domain" description="Xylanolytic transcriptional activator regulatory" evidence="4">
    <location>
        <begin position="28"/>
        <end position="102"/>
    </location>
</feature>
<keyword evidence="2" id="KW-0804">Transcription</keyword>
<dbReference type="PANTHER" id="PTHR46910">
    <property type="entry name" value="TRANSCRIPTION FACTOR PDR1"/>
    <property type="match status" value="1"/>
</dbReference>
<evidence type="ECO:0000259" key="4">
    <source>
        <dbReference type="SMART" id="SM00906"/>
    </source>
</evidence>
<reference evidence="5 6" key="1">
    <citation type="submission" date="2018-02" db="EMBL/GenBank/DDBJ databases">
        <title>The genomes of Aspergillus section Nigri reveals drivers in fungal speciation.</title>
        <authorList>
            <consortium name="DOE Joint Genome Institute"/>
            <person name="Vesth T.C."/>
            <person name="Nybo J."/>
            <person name="Theobald S."/>
            <person name="Brandl J."/>
            <person name="Frisvad J.C."/>
            <person name="Nielsen K.F."/>
            <person name="Lyhne E.K."/>
            <person name="Kogle M.E."/>
            <person name="Kuo A."/>
            <person name="Riley R."/>
            <person name="Clum A."/>
            <person name="Nolan M."/>
            <person name="Lipzen A."/>
            <person name="Salamov A."/>
            <person name="Henrissat B."/>
            <person name="Wiebenga A."/>
            <person name="De vries R.P."/>
            <person name="Grigoriev I.V."/>
            <person name="Mortensen U.H."/>
            <person name="Andersen M.R."/>
            <person name="Baker S.E."/>
        </authorList>
    </citation>
    <scope>NUCLEOTIDE SEQUENCE [LARGE SCALE GENOMIC DNA]</scope>
    <source>
        <strain evidence="5 6">CBS 121593</strain>
    </source>
</reference>
<keyword evidence="6" id="KW-1185">Reference proteome</keyword>
<dbReference type="GO" id="GO:0003677">
    <property type="term" value="F:DNA binding"/>
    <property type="evidence" value="ECO:0007669"/>
    <property type="project" value="InterPro"/>
</dbReference>
<dbReference type="EMBL" id="KZ824470">
    <property type="protein sequence ID" value="RAK96813.1"/>
    <property type="molecule type" value="Genomic_DNA"/>
</dbReference>
<dbReference type="GeneID" id="37219217"/>
<dbReference type="PANTHER" id="PTHR46910:SF17">
    <property type="entry name" value="SCFA-RELATED"/>
    <property type="match status" value="1"/>
</dbReference>
<evidence type="ECO:0000313" key="5">
    <source>
        <dbReference type="EMBL" id="RAK96813.1"/>
    </source>
</evidence>
<evidence type="ECO:0000256" key="1">
    <source>
        <dbReference type="ARBA" id="ARBA00023015"/>
    </source>
</evidence>
<evidence type="ECO:0000256" key="2">
    <source>
        <dbReference type="ARBA" id="ARBA00023163"/>
    </source>
</evidence>
<dbReference type="InterPro" id="IPR007219">
    <property type="entry name" value="XnlR_reg_dom"/>
</dbReference>
<dbReference type="InterPro" id="IPR050987">
    <property type="entry name" value="AtrR-like"/>
</dbReference>
<proteinExistence type="predicted"/>
<dbReference type="AlphaFoldDB" id="A0A395GRV1"/>
<dbReference type="VEuPathDB" id="FungiDB:BO80DRAFT_216684"/>
<dbReference type="CDD" id="cd12148">
    <property type="entry name" value="fungal_TF_MHR"/>
    <property type="match status" value="1"/>
</dbReference>
<evidence type="ECO:0000256" key="3">
    <source>
        <dbReference type="ARBA" id="ARBA00023242"/>
    </source>
</evidence>
<keyword evidence="1" id="KW-0805">Transcription regulation</keyword>
<protein>
    <recommendedName>
        <fullName evidence="4">Xylanolytic transcriptional activator regulatory domain-containing protein</fullName>
    </recommendedName>
</protein>
<dbReference type="OrthoDB" id="3266505at2759"/>
<dbReference type="RefSeq" id="XP_025571141.1">
    <property type="nucleotide sequence ID" value="XM_025714352.1"/>
</dbReference>
<keyword evidence="3" id="KW-0539">Nucleus</keyword>
<dbReference type="SMART" id="SM00906">
    <property type="entry name" value="Fungal_trans"/>
    <property type="match status" value="1"/>
</dbReference>
<dbReference type="GO" id="GO:0006351">
    <property type="term" value="P:DNA-templated transcription"/>
    <property type="evidence" value="ECO:0007669"/>
    <property type="project" value="InterPro"/>
</dbReference>
<organism evidence="5 6">
    <name type="scientific">Aspergillus ibericus CBS 121593</name>
    <dbReference type="NCBI Taxonomy" id="1448316"/>
    <lineage>
        <taxon>Eukaryota</taxon>
        <taxon>Fungi</taxon>
        <taxon>Dikarya</taxon>
        <taxon>Ascomycota</taxon>
        <taxon>Pezizomycotina</taxon>
        <taxon>Eurotiomycetes</taxon>
        <taxon>Eurotiomycetidae</taxon>
        <taxon>Eurotiales</taxon>
        <taxon>Aspergillaceae</taxon>
        <taxon>Aspergillus</taxon>
        <taxon>Aspergillus subgen. Circumdati</taxon>
    </lineage>
</organism>
<gene>
    <name evidence="5" type="ORF">BO80DRAFT_216684</name>
</gene>
<dbReference type="GO" id="GO:0003700">
    <property type="term" value="F:DNA-binding transcription factor activity"/>
    <property type="evidence" value="ECO:0007669"/>
    <property type="project" value="InterPro"/>
</dbReference>
<dbReference type="GO" id="GO:0008270">
    <property type="term" value="F:zinc ion binding"/>
    <property type="evidence" value="ECO:0007669"/>
    <property type="project" value="InterPro"/>
</dbReference>
<dbReference type="Pfam" id="PF04082">
    <property type="entry name" value="Fungal_trans"/>
    <property type="match status" value="1"/>
</dbReference>
<evidence type="ECO:0000313" key="6">
    <source>
        <dbReference type="Proteomes" id="UP000249402"/>
    </source>
</evidence>
<dbReference type="Proteomes" id="UP000249402">
    <property type="component" value="Unassembled WGS sequence"/>
</dbReference>
<accession>A0A395GRV1</accession>